<organism evidence="1 2">
    <name type="scientific">Auricularia subglabra (strain TFB-10046 / SS5)</name>
    <name type="common">White-rot fungus</name>
    <name type="synonym">Auricularia delicata (strain TFB10046)</name>
    <dbReference type="NCBI Taxonomy" id="717982"/>
    <lineage>
        <taxon>Eukaryota</taxon>
        <taxon>Fungi</taxon>
        <taxon>Dikarya</taxon>
        <taxon>Basidiomycota</taxon>
        <taxon>Agaricomycotina</taxon>
        <taxon>Agaricomycetes</taxon>
        <taxon>Auriculariales</taxon>
        <taxon>Auriculariaceae</taxon>
        <taxon>Auricularia</taxon>
    </lineage>
</organism>
<name>J0WTN1_AURST</name>
<evidence type="ECO:0000313" key="2">
    <source>
        <dbReference type="Proteomes" id="UP000006514"/>
    </source>
</evidence>
<dbReference type="KEGG" id="adl:AURDEDRAFT_147341"/>
<reference evidence="2" key="1">
    <citation type="journal article" date="2012" name="Science">
        <title>The Paleozoic origin of enzymatic lignin decomposition reconstructed from 31 fungal genomes.</title>
        <authorList>
            <person name="Floudas D."/>
            <person name="Binder M."/>
            <person name="Riley R."/>
            <person name="Barry K."/>
            <person name="Blanchette R.A."/>
            <person name="Henrissat B."/>
            <person name="Martinez A.T."/>
            <person name="Otillar R."/>
            <person name="Spatafora J.W."/>
            <person name="Yadav J.S."/>
            <person name="Aerts A."/>
            <person name="Benoit I."/>
            <person name="Boyd A."/>
            <person name="Carlson A."/>
            <person name="Copeland A."/>
            <person name="Coutinho P.M."/>
            <person name="de Vries R.P."/>
            <person name="Ferreira P."/>
            <person name="Findley K."/>
            <person name="Foster B."/>
            <person name="Gaskell J."/>
            <person name="Glotzer D."/>
            <person name="Gorecki P."/>
            <person name="Heitman J."/>
            <person name="Hesse C."/>
            <person name="Hori C."/>
            <person name="Igarashi K."/>
            <person name="Jurgens J.A."/>
            <person name="Kallen N."/>
            <person name="Kersten P."/>
            <person name="Kohler A."/>
            <person name="Kuees U."/>
            <person name="Kumar T.K.A."/>
            <person name="Kuo A."/>
            <person name="LaButti K."/>
            <person name="Larrondo L.F."/>
            <person name="Lindquist E."/>
            <person name="Ling A."/>
            <person name="Lombard V."/>
            <person name="Lucas S."/>
            <person name="Lundell T."/>
            <person name="Martin R."/>
            <person name="McLaughlin D.J."/>
            <person name="Morgenstern I."/>
            <person name="Morin E."/>
            <person name="Murat C."/>
            <person name="Nagy L.G."/>
            <person name="Nolan M."/>
            <person name="Ohm R.A."/>
            <person name="Patyshakuliyeva A."/>
            <person name="Rokas A."/>
            <person name="Ruiz-Duenas F.J."/>
            <person name="Sabat G."/>
            <person name="Salamov A."/>
            <person name="Samejima M."/>
            <person name="Schmutz J."/>
            <person name="Slot J.C."/>
            <person name="St John F."/>
            <person name="Stenlid J."/>
            <person name="Sun H."/>
            <person name="Sun S."/>
            <person name="Syed K."/>
            <person name="Tsang A."/>
            <person name="Wiebenga A."/>
            <person name="Young D."/>
            <person name="Pisabarro A."/>
            <person name="Eastwood D.C."/>
            <person name="Martin F."/>
            <person name="Cullen D."/>
            <person name="Grigoriev I.V."/>
            <person name="Hibbett D.S."/>
        </authorList>
    </citation>
    <scope>NUCLEOTIDE SEQUENCE [LARGE SCALE GENOMIC DNA]</scope>
    <source>
        <strain evidence="2">TFB10046</strain>
    </source>
</reference>
<gene>
    <name evidence="1" type="ORF">AURDEDRAFT_147341</name>
</gene>
<sequence>MPLSVCVAVDATLLAQSLPNDGLENQAQVLQLIVRSTCTKGYMPSVKFKDASREELRTILQHDAAFSNAMRRFFEEEMDECYDSILLILRYLCHHRSPRKTGANVHFAPEPQIYRFESESDGFDGNDEPLRPPQYFPAFVVSELLKLPNPWEGNTVLGLLWKTQQWAGGLGQEADEVQLVQFLSDLLVEMDLVPFHLLAGVGVAGFRDCLCREAALAETLHTVLHSKDDGEFIDGFCLVIRYRRRSRKIIV</sequence>
<evidence type="ECO:0000313" key="1">
    <source>
        <dbReference type="EMBL" id="EJD35826.1"/>
    </source>
</evidence>
<keyword evidence="2" id="KW-1185">Reference proteome</keyword>
<proteinExistence type="predicted"/>
<dbReference type="AlphaFoldDB" id="J0WTN1"/>
<dbReference type="InParanoid" id="J0WTN1"/>
<dbReference type="Proteomes" id="UP000006514">
    <property type="component" value="Unassembled WGS sequence"/>
</dbReference>
<protein>
    <submittedName>
        <fullName evidence="1">Uncharacterized protein</fullName>
    </submittedName>
</protein>
<accession>J0WTN1</accession>
<dbReference type="EMBL" id="JH687878">
    <property type="protein sequence ID" value="EJD35826.1"/>
    <property type="molecule type" value="Genomic_DNA"/>
</dbReference>